<organism evidence="1 2">
    <name type="scientific">Sphagnum jensenii</name>
    <dbReference type="NCBI Taxonomy" id="128206"/>
    <lineage>
        <taxon>Eukaryota</taxon>
        <taxon>Viridiplantae</taxon>
        <taxon>Streptophyta</taxon>
        <taxon>Embryophyta</taxon>
        <taxon>Bryophyta</taxon>
        <taxon>Sphagnophytina</taxon>
        <taxon>Sphagnopsida</taxon>
        <taxon>Sphagnales</taxon>
        <taxon>Sphagnaceae</taxon>
        <taxon>Sphagnum</taxon>
    </lineage>
</organism>
<protein>
    <submittedName>
        <fullName evidence="1">Uncharacterized protein</fullName>
    </submittedName>
</protein>
<proteinExistence type="predicted"/>
<name>A0ABP0XMX0_9BRYO</name>
<evidence type="ECO:0000313" key="1">
    <source>
        <dbReference type="EMBL" id="CAK9278965.1"/>
    </source>
</evidence>
<reference evidence="1" key="1">
    <citation type="submission" date="2024-02" db="EMBL/GenBank/DDBJ databases">
        <authorList>
            <consortium name="ELIXIR-Norway"/>
            <consortium name="Elixir Norway"/>
        </authorList>
    </citation>
    <scope>NUCLEOTIDE SEQUENCE</scope>
</reference>
<dbReference type="EMBL" id="OZ020104">
    <property type="protein sequence ID" value="CAK9278965.1"/>
    <property type="molecule type" value="Genomic_DNA"/>
</dbReference>
<sequence length="220" mass="24731">MFLETLDGYDFNSGTLLVNSWSVIFTSTIFGTVETVFPNAATSCRARALDASTVDLPATDLNFSIDWLHMRQDSTSLVVQMLLIQLYINPCDHHVGCLQTDYKGHRQALGNKATVPIQHLQAAQTPKMRAHYYYGFCNGLTFLEESNRDVLNFDERVPSREICNSSDVRMNCNIHEAEIDIPLWNSVVKIPLNPLLQNASSKVAGMHHRQQMAAVRTALM</sequence>
<accession>A0ABP0XMX0</accession>
<gene>
    <name evidence="1" type="ORF">CSSPJE1EN1_LOCUS24443</name>
</gene>
<dbReference type="Proteomes" id="UP001497444">
    <property type="component" value="Chromosome 9"/>
</dbReference>
<evidence type="ECO:0000313" key="2">
    <source>
        <dbReference type="Proteomes" id="UP001497444"/>
    </source>
</evidence>
<keyword evidence="2" id="KW-1185">Reference proteome</keyword>